<organism evidence="2 3">
    <name type="scientific">Actinobacillus lignieresii</name>
    <dbReference type="NCBI Taxonomy" id="720"/>
    <lineage>
        <taxon>Bacteria</taxon>
        <taxon>Pseudomonadati</taxon>
        <taxon>Pseudomonadota</taxon>
        <taxon>Gammaproteobacteria</taxon>
        <taxon>Pasteurellales</taxon>
        <taxon>Pasteurellaceae</taxon>
        <taxon>Actinobacillus</taxon>
    </lineage>
</organism>
<keyword evidence="1" id="KW-0472">Membrane</keyword>
<accession>A0A380TW21</accession>
<keyword evidence="1" id="KW-0812">Transmembrane</keyword>
<proteinExistence type="predicted"/>
<dbReference type="AlphaFoldDB" id="A0A380TW21"/>
<reference evidence="2 3" key="1">
    <citation type="submission" date="2018-06" db="EMBL/GenBank/DDBJ databases">
        <authorList>
            <consortium name="Pathogen Informatics"/>
            <person name="Doyle S."/>
        </authorList>
    </citation>
    <scope>NUCLEOTIDE SEQUENCE [LARGE SCALE GENOMIC DNA]</scope>
    <source>
        <strain evidence="2 3">NCTC4191</strain>
    </source>
</reference>
<dbReference type="RefSeq" id="WP_115590292.1">
    <property type="nucleotide sequence ID" value="NZ_LR134169.1"/>
</dbReference>
<evidence type="ECO:0000256" key="1">
    <source>
        <dbReference type="SAM" id="Phobius"/>
    </source>
</evidence>
<feature type="transmembrane region" description="Helical" evidence="1">
    <location>
        <begin position="21"/>
        <end position="38"/>
    </location>
</feature>
<dbReference type="EMBL" id="UFRN01000002">
    <property type="protein sequence ID" value="SUT92425.1"/>
    <property type="molecule type" value="Genomic_DNA"/>
</dbReference>
<dbReference type="Pfam" id="PF04964">
    <property type="entry name" value="Flp_Fap"/>
    <property type="match status" value="1"/>
</dbReference>
<sequence>MKTKKLLQFYRQQQGVTSLEYGLIAVAIGVFVVAVLYGDSSFTDETLKKFKQLSELVTSALLSTS</sequence>
<dbReference type="InterPro" id="IPR007047">
    <property type="entry name" value="Flp_Fap"/>
</dbReference>
<evidence type="ECO:0000313" key="2">
    <source>
        <dbReference type="EMBL" id="SUT92425.1"/>
    </source>
</evidence>
<evidence type="ECO:0000313" key="3">
    <source>
        <dbReference type="Proteomes" id="UP000254253"/>
    </source>
</evidence>
<keyword evidence="3" id="KW-1185">Reference proteome</keyword>
<keyword evidence="1" id="KW-1133">Transmembrane helix</keyword>
<gene>
    <name evidence="2" type="primary">flp2</name>
    <name evidence="2" type="ORF">NCTC4191_00812</name>
</gene>
<protein>
    <submittedName>
        <fullName evidence="2">Minor fimbrial protein</fullName>
    </submittedName>
</protein>
<dbReference type="Proteomes" id="UP000254253">
    <property type="component" value="Unassembled WGS sequence"/>
</dbReference>
<name>A0A380TW21_ACTLI</name>